<evidence type="ECO:0000256" key="4">
    <source>
        <dbReference type="ARBA" id="ARBA00022691"/>
    </source>
</evidence>
<protein>
    <submittedName>
        <fullName evidence="8">Uncharacterized protein</fullName>
    </submittedName>
</protein>
<dbReference type="InterPro" id="IPR044570">
    <property type="entry name" value="Set1-like"/>
</dbReference>
<evidence type="ECO:0000256" key="7">
    <source>
        <dbReference type="SAM" id="MobiDB-lite"/>
    </source>
</evidence>
<gene>
    <name evidence="8" type="ORF">QQF64_031943</name>
</gene>
<dbReference type="PANTHER" id="PTHR45814">
    <property type="entry name" value="HISTONE-LYSINE N-METHYLTRANSFERASE SETD1"/>
    <property type="match status" value="1"/>
</dbReference>
<keyword evidence="5" id="KW-0156">Chromatin regulator</keyword>
<evidence type="ECO:0000256" key="3">
    <source>
        <dbReference type="ARBA" id="ARBA00022679"/>
    </source>
</evidence>
<dbReference type="PANTHER" id="PTHR45814:SF1">
    <property type="entry name" value="HISTONE-LYSINE N-METHYLTRANSFERASE SETD1B"/>
    <property type="match status" value="1"/>
</dbReference>
<dbReference type="EMBL" id="JAYMGO010000008">
    <property type="protein sequence ID" value="KAL1269654.1"/>
    <property type="molecule type" value="Genomic_DNA"/>
</dbReference>
<evidence type="ECO:0000256" key="6">
    <source>
        <dbReference type="ARBA" id="ARBA00023242"/>
    </source>
</evidence>
<name>A0ABR3MYE5_9TELE</name>
<keyword evidence="9" id="KW-1185">Reference proteome</keyword>
<feature type="region of interest" description="Disordered" evidence="7">
    <location>
        <begin position="1"/>
        <end position="27"/>
    </location>
</feature>
<feature type="compositionally biased region" description="Basic and acidic residues" evidence="7">
    <location>
        <begin position="80"/>
        <end position="96"/>
    </location>
</feature>
<evidence type="ECO:0000313" key="9">
    <source>
        <dbReference type="Proteomes" id="UP001558613"/>
    </source>
</evidence>
<feature type="compositionally biased region" description="Acidic residues" evidence="7">
    <location>
        <begin position="107"/>
        <end position="117"/>
    </location>
</feature>
<evidence type="ECO:0000256" key="5">
    <source>
        <dbReference type="ARBA" id="ARBA00022853"/>
    </source>
</evidence>
<feature type="compositionally biased region" description="Pro residues" evidence="7">
    <location>
        <begin position="1"/>
        <end position="25"/>
    </location>
</feature>
<evidence type="ECO:0000256" key="1">
    <source>
        <dbReference type="ARBA" id="ARBA00004123"/>
    </source>
</evidence>
<proteinExistence type="predicted"/>
<keyword evidence="2" id="KW-0489">Methyltransferase</keyword>
<comment type="subcellular location">
    <subcellularLocation>
        <location evidence="1">Nucleus</location>
    </subcellularLocation>
</comment>
<sequence>MLRYRPPWPPPPMPRFDPSVPPPGYGPMKESYHKATVDGVLAVVAAELRANVKKDIHRRMIEIGPSKHLISESEQQTAPDHVEVDTTKSASEDTMVKRRHSRPLALDSEEEEDDEEISDKAEKSKI</sequence>
<keyword evidence="4" id="KW-0949">S-adenosyl-L-methionine</keyword>
<organism evidence="8 9">
    <name type="scientific">Cirrhinus molitorella</name>
    <name type="common">mud carp</name>
    <dbReference type="NCBI Taxonomy" id="172907"/>
    <lineage>
        <taxon>Eukaryota</taxon>
        <taxon>Metazoa</taxon>
        <taxon>Chordata</taxon>
        <taxon>Craniata</taxon>
        <taxon>Vertebrata</taxon>
        <taxon>Euteleostomi</taxon>
        <taxon>Actinopterygii</taxon>
        <taxon>Neopterygii</taxon>
        <taxon>Teleostei</taxon>
        <taxon>Ostariophysi</taxon>
        <taxon>Cypriniformes</taxon>
        <taxon>Cyprinidae</taxon>
        <taxon>Labeoninae</taxon>
        <taxon>Labeonini</taxon>
        <taxon>Cirrhinus</taxon>
    </lineage>
</organism>
<accession>A0ABR3MYE5</accession>
<keyword evidence="6" id="KW-0539">Nucleus</keyword>
<evidence type="ECO:0000256" key="2">
    <source>
        <dbReference type="ARBA" id="ARBA00022603"/>
    </source>
</evidence>
<evidence type="ECO:0000313" key="8">
    <source>
        <dbReference type="EMBL" id="KAL1269654.1"/>
    </source>
</evidence>
<comment type="caution">
    <text evidence="8">The sequence shown here is derived from an EMBL/GenBank/DDBJ whole genome shotgun (WGS) entry which is preliminary data.</text>
</comment>
<dbReference type="Proteomes" id="UP001558613">
    <property type="component" value="Unassembled WGS sequence"/>
</dbReference>
<feature type="region of interest" description="Disordered" evidence="7">
    <location>
        <begin position="65"/>
        <end position="126"/>
    </location>
</feature>
<keyword evidence="3" id="KW-0808">Transferase</keyword>
<reference evidence="8 9" key="1">
    <citation type="submission" date="2023-09" db="EMBL/GenBank/DDBJ databases">
        <authorList>
            <person name="Wang M."/>
        </authorList>
    </citation>
    <scope>NUCLEOTIDE SEQUENCE [LARGE SCALE GENOMIC DNA]</scope>
    <source>
        <strain evidence="8">GT-2023</strain>
        <tissue evidence="8">Liver</tissue>
    </source>
</reference>